<dbReference type="EMBL" id="GBXM01058968">
    <property type="protein sequence ID" value="JAH49609.1"/>
    <property type="molecule type" value="Transcribed_RNA"/>
</dbReference>
<evidence type="ECO:0000313" key="1">
    <source>
        <dbReference type="EMBL" id="JAH49609.1"/>
    </source>
</evidence>
<reference evidence="1" key="2">
    <citation type="journal article" date="2015" name="Fish Shellfish Immunol.">
        <title>Early steps in the European eel (Anguilla anguilla)-Vibrio vulnificus interaction in the gills: Role of the RtxA13 toxin.</title>
        <authorList>
            <person name="Callol A."/>
            <person name="Pajuelo D."/>
            <person name="Ebbesson L."/>
            <person name="Teles M."/>
            <person name="MacKenzie S."/>
            <person name="Amaro C."/>
        </authorList>
    </citation>
    <scope>NUCLEOTIDE SEQUENCE</scope>
</reference>
<organism evidence="1">
    <name type="scientific">Anguilla anguilla</name>
    <name type="common">European freshwater eel</name>
    <name type="synonym">Muraena anguilla</name>
    <dbReference type="NCBI Taxonomy" id="7936"/>
    <lineage>
        <taxon>Eukaryota</taxon>
        <taxon>Metazoa</taxon>
        <taxon>Chordata</taxon>
        <taxon>Craniata</taxon>
        <taxon>Vertebrata</taxon>
        <taxon>Euteleostomi</taxon>
        <taxon>Actinopterygii</taxon>
        <taxon>Neopterygii</taxon>
        <taxon>Teleostei</taxon>
        <taxon>Anguilliformes</taxon>
        <taxon>Anguillidae</taxon>
        <taxon>Anguilla</taxon>
    </lineage>
</organism>
<sequence>MLFVYWLQCHVLFIHCAYSKKNAKISD</sequence>
<reference evidence="1" key="1">
    <citation type="submission" date="2014-11" db="EMBL/GenBank/DDBJ databases">
        <authorList>
            <person name="Amaro Gonzalez C."/>
        </authorList>
    </citation>
    <scope>NUCLEOTIDE SEQUENCE</scope>
</reference>
<name>A0A0E9T7F2_ANGAN</name>
<dbReference type="AlphaFoldDB" id="A0A0E9T7F2"/>
<protein>
    <submittedName>
        <fullName evidence="1">Uncharacterized protein</fullName>
    </submittedName>
</protein>
<accession>A0A0E9T7F2</accession>
<proteinExistence type="predicted"/>